<feature type="transmembrane region" description="Helical" evidence="1">
    <location>
        <begin position="344"/>
        <end position="363"/>
    </location>
</feature>
<accession>A0A1G2D520</accession>
<feature type="transmembrane region" description="Helical" evidence="1">
    <location>
        <begin position="316"/>
        <end position="338"/>
    </location>
</feature>
<feature type="transmembrane region" description="Helical" evidence="1">
    <location>
        <begin position="271"/>
        <end position="290"/>
    </location>
</feature>
<feature type="transmembrane region" description="Helical" evidence="1">
    <location>
        <begin position="229"/>
        <end position="251"/>
    </location>
</feature>
<reference evidence="2 3" key="1">
    <citation type="journal article" date="2016" name="Nat. Commun.">
        <title>Thousands of microbial genomes shed light on interconnected biogeochemical processes in an aquifer system.</title>
        <authorList>
            <person name="Anantharaman K."/>
            <person name="Brown C.T."/>
            <person name="Hug L.A."/>
            <person name="Sharon I."/>
            <person name="Castelle C.J."/>
            <person name="Probst A.J."/>
            <person name="Thomas B.C."/>
            <person name="Singh A."/>
            <person name="Wilkins M.J."/>
            <person name="Karaoz U."/>
            <person name="Brodie E.L."/>
            <person name="Williams K.H."/>
            <person name="Hubbard S.S."/>
            <person name="Banfield J.F."/>
        </authorList>
    </citation>
    <scope>NUCLEOTIDE SEQUENCE [LARGE SCALE GENOMIC DNA]</scope>
</reference>
<dbReference type="AlphaFoldDB" id="A0A1G2D520"/>
<keyword evidence="1" id="KW-1133">Transmembrane helix</keyword>
<organism evidence="2 3">
    <name type="scientific">Candidatus Lloydbacteria bacterium RIFCSPHIGHO2_02_FULL_50_13</name>
    <dbReference type="NCBI Taxonomy" id="1798661"/>
    <lineage>
        <taxon>Bacteria</taxon>
        <taxon>Candidatus Lloydiibacteriota</taxon>
    </lineage>
</organism>
<evidence type="ECO:0000313" key="3">
    <source>
        <dbReference type="Proteomes" id="UP000177996"/>
    </source>
</evidence>
<keyword evidence="1" id="KW-0812">Transmembrane</keyword>
<evidence type="ECO:0008006" key="4">
    <source>
        <dbReference type="Google" id="ProtNLM"/>
    </source>
</evidence>
<evidence type="ECO:0000313" key="2">
    <source>
        <dbReference type="EMBL" id="OGZ08552.1"/>
    </source>
</evidence>
<feature type="transmembrane region" description="Helical" evidence="1">
    <location>
        <begin position="201"/>
        <end position="217"/>
    </location>
</feature>
<proteinExistence type="predicted"/>
<feature type="transmembrane region" description="Helical" evidence="1">
    <location>
        <begin position="97"/>
        <end position="120"/>
    </location>
</feature>
<feature type="transmembrane region" description="Helical" evidence="1">
    <location>
        <begin position="417"/>
        <end position="436"/>
    </location>
</feature>
<gene>
    <name evidence="2" type="ORF">A3D65_04830</name>
</gene>
<feature type="transmembrane region" description="Helical" evidence="1">
    <location>
        <begin position="448"/>
        <end position="466"/>
    </location>
</feature>
<dbReference type="EMBL" id="MHLL01000032">
    <property type="protein sequence ID" value="OGZ08552.1"/>
    <property type="molecule type" value="Genomic_DNA"/>
</dbReference>
<dbReference type="Proteomes" id="UP000177996">
    <property type="component" value="Unassembled WGS sequence"/>
</dbReference>
<keyword evidence="1" id="KW-0472">Membrane</keyword>
<comment type="caution">
    <text evidence="2">The sequence shown here is derived from an EMBL/GenBank/DDBJ whole genome shotgun (WGS) entry which is preliminary data.</text>
</comment>
<sequence>MAEMKKSWKFLVVLAILGGLYGAFPHIAARVIAGSSWQGVAPELTGDSLFYMTRAYRAIHGDIMGNPHYLTPYKNPSPSLTLVDSIEGIPYAFLPPFWAAALDTFLWNAIFALLLGILLLRLGFSRSMIILAWFIIATSMFRYMLRVGHTQIMFPYFLVFFILLLEAWRKDRVKTTGKHDALLLGLCAGLTPYLYTFLFQSVAVSLAVGVALAFLLRRRQLMRSFALSIGVMIAIATPNLFYLVGIMNFPGFGEAMNLMDGVRSHVPPPQIYFFGRWLLLLVAWSLALWLREARVERKKADAGKEEAAEPSLKDRVFTISVLSLVAFGVTLESIITGFDIFDPGYASWLVLLLLVLWSFPLWLREVRVARKKADVGKEEAAEPSLEDAVFTISMLSLGAFGVMMQMVITGIDIHTVGHINFFVLPLLLLGLVLFIGRSVRALFEKGFYAQKALLLLFLLVVAREIWSTIPPQFPHPYLNPSFYRSDSAGPQYVLRPAGNPQYIMPALQALRSLSGTQVIAAPEPLNAYIPLYTGQYVLFSYTDGGIYGAPDIVEIADRLFTSKLGQPLTREEVAEAYSHVEEVPNSLIAGRNELVRKLCAMVSRSPSCSTLVVAWPYSGDEEIDHPALFVYYQNIVRPNVVKYLLRFNVSQLVIDRRLPTPELLRGETPWYSDPYYAIYDVTQITR</sequence>
<evidence type="ECO:0000256" key="1">
    <source>
        <dbReference type="SAM" id="Phobius"/>
    </source>
</evidence>
<name>A0A1G2D520_9BACT</name>
<feature type="transmembrane region" description="Helical" evidence="1">
    <location>
        <begin position="151"/>
        <end position="168"/>
    </location>
</feature>
<protein>
    <recommendedName>
        <fullName evidence="4">Glycosyltransferase RgtA/B/C/D-like domain-containing protein</fullName>
    </recommendedName>
</protein>
<feature type="transmembrane region" description="Helical" evidence="1">
    <location>
        <begin position="388"/>
        <end position="411"/>
    </location>
</feature>